<evidence type="ECO:0000313" key="4">
    <source>
        <dbReference type="Proteomes" id="UP000182573"/>
    </source>
</evidence>
<feature type="compositionally biased region" description="Basic and acidic residues" evidence="1">
    <location>
        <begin position="104"/>
        <end position="151"/>
    </location>
</feature>
<feature type="region of interest" description="Disordered" evidence="1">
    <location>
        <begin position="74"/>
        <end position="162"/>
    </location>
</feature>
<organism evidence="3 4">
    <name type="scientific">Haloarcula vallismortis</name>
    <name type="common">Halobacterium vallismortis</name>
    <dbReference type="NCBI Taxonomy" id="28442"/>
    <lineage>
        <taxon>Archaea</taxon>
        <taxon>Methanobacteriati</taxon>
        <taxon>Methanobacteriota</taxon>
        <taxon>Stenosarchaea group</taxon>
        <taxon>Halobacteria</taxon>
        <taxon>Halobacteriales</taxon>
        <taxon>Haloarculaceae</taxon>
        <taxon>Haloarcula</taxon>
    </lineage>
</organism>
<dbReference type="Proteomes" id="UP000182573">
    <property type="component" value="Unassembled WGS sequence"/>
</dbReference>
<name>A0A1H2TE27_HALVA</name>
<feature type="compositionally biased region" description="Low complexity" evidence="1">
    <location>
        <begin position="38"/>
        <end position="52"/>
    </location>
</feature>
<reference evidence="3 4" key="1">
    <citation type="submission" date="2016-10" db="EMBL/GenBank/DDBJ databases">
        <authorList>
            <person name="de Groot N.N."/>
        </authorList>
    </citation>
    <scope>NUCLEOTIDE SEQUENCE [LARGE SCALE GENOMIC DNA]</scope>
    <source>
        <strain evidence="3 4">DSM 3756</strain>
    </source>
</reference>
<feature type="domain" description="CdrL-like middle region" evidence="2">
    <location>
        <begin position="57"/>
        <end position="112"/>
    </location>
</feature>
<evidence type="ECO:0000256" key="1">
    <source>
        <dbReference type="SAM" id="MobiDB-lite"/>
    </source>
</evidence>
<gene>
    <name evidence="3" type="ORF">SAMN05443574_103143</name>
</gene>
<dbReference type="STRING" id="28442.SAMN05443574_103143"/>
<dbReference type="Pfam" id="PF24252">
    <property type="entry name" value="CdrL_M"/>
    <property type="match status" value="1"/>
</dbReference>
<proteinExistence type="predicted"/>
<dbReference type="InterPro" id="IPR056278">
    <property type="entry name" value="CdrL_M"/>
</dbReference>
<protein>
    <recommendedName>
        <fullName evidence="2">CdrL-like middle region domain-containing protein</fullName>
    </recommendedName>
</protein>
<evidence type="ECO:0000259" key="2">
    <source>
        <dbReference type="Pfam" id="PF24252"/>
    </source>
</evidence>
<dbReference type="AlphaFoldDB" id="A0A1H2TE27"/>
<dbReference type="EMBL" id="FNOF01000003">
    <property type="protein sequence ID" value="SDW41469.1"/>
    <property type="molecule type" value="Genomic_DNA"/>
</dbReference>
<accession>A0A1H2TE27</accession>
<sequence>MSKITFRADDDLIDQLEAFDASKSEVMREALREYLGDASASASEPPSSASESVTDAETIDELIEERVDSIIADRLQTRHHRSPPQDVNVNISLDGVSGGAANAETERRRTADRGASAEDERSHSEHQASDRSGRKTEPETRDRSDTEERKTCAQCGENLGSDHVYCPNCGEKSSRRVFCDCGDELRSDWGFCPGCGRRTPAADVLDQT</sequence>
<feature type="region of interest" description="Disordered" evidence="1">
    <location>
        <begin position="37"/>
        <end position="61"/>
    </location>
</feature>
<dbReference type="RefSeq" id="WP_004515011.1">
    <property type="nucleotide sequence ID" value="NZ_FNOF01000003.1"/>
</dbReference>
<evidence type="ECO:0000313" key="3">
    <source>
        <dbReference type="EMBL" id="SDW41469.1"/>
    </source>
</evidence>